<feature type="compositionally biased region" description="Basic and acidic residues" evidence="1">
    <location>
        <begin position="114"/>
        <end position="133"/>
    </location>
</feature>
<organism evidence="2">
    <name type="scientific">Bigelowiella natans</name>
    <name type="common">Pedinomonas minutissima</name>
    <name type="synonym">Chlorarachnion sp. (strain CCMP621)</name>
    <dbReference type="NCBI Taxonomy" id="227086"/>
    <lineage>
        <taxon>Eukaryota</taxon>
        <taxon>Sar</taxon>
        <taxon>Rhizaria</taxon>
        <taxon>Cercozoa</taxon>
        <taxon>Chlorarachniophyceae</taxon>
        <taxon>Bigelowiella</taxon>
    </lineage>
</organism>
<reference evidence="2" key="1">
    <citation type="submission" date="2021-01" db="EMBL/GenBank/DDBJ databases">
        <authorList>
            <person name="Corre E."/>
            <person name="Pelletier E."/>
            <person name="Niang G."/>
            <person name="Scheremetjew M."/>
            <person name="Finn R."/>
            <person name="Kale V."/>
            <person name="Holt S."/>
            <person name="Cochrane G."/>
            <person name="Meng A."/>
            <person name="Brown T."/>
            <person name="Cohen L."/>
        </authorList>
    </citation>
    <scope>NUCLEOTIDE SEQUENCE</scope>
    <source>
        <strain evidence="2">CCMP1258.1</strain>
    </source>
</reference>
<name>A0A7S2KKT1_BIGNA</name>
<gene>
    <name evidence="2" type="ORF">BIGN1055_LOCUS924</name>
</gene>
<proteinExistence type="predicted"/>
<dbReference type="AlphaFoldDB" id="A0A7S2KKT1"/>
<feature type="region of interest" description="Disordered" evidence="1">
    <location>
        <begin position="113"/>
        <end position="137"/>
    </location>
</feature>
<dbReference type="Pfam" id="PF14752">
    <property type="entry name" value="RBP_receptor"/>
    <property type="match status" value="1"/>
</dbReference>
<sequence length="232" mass="26494">MGDTFRYSLLTGVMTAVNRILILNIAVVAQIFRIDYTVFPGWATDFDSSFQTYKALLLAVVWNRNPIRNQAARMFALKINSSKKRSLDSQESKGFESAVRSMISSISNVVGAGKQERQLTRPLRKDLENDRKLSSSSSSMRVFKSEGGFGDSDIGEGRAVGWKTRRRRLVINRWQRAYTLLKIPQTRAQRHWRVKASLEKEKRTKLSSVLDDILMGGEAVTRKYSVRQRRKG</sequence>
<accession>A0A7S2KKT1</accession>
<dbReference type="InterPro" id="IPR026612">
    <property type="entry name" value="STRA6-like"/>
</dbReference>
<dbReference type="EMBL" id="HBHA01001444">
    <property type="protein sequence ID" value="CAD9579871.1"/>
    <property type="molecule type" value="Transcribed_RNA"/>
</dbReference>
<evidence type="ECO:0000256" key="1">
    <source>
        <dbReference type="SAM" id="MobiDB-lite"/>
    </source>
</evidence>
<dbReference type="GO" id="GO:0038023">
    <property type="term" value="F:signaling receptor activity"/>
    <property type="evidence" value="ECO:0007669"/>
    <property type="project" value="InterPro"/>
</dbReference>
<protein>
    <submittedName>
        <fullName evidence="2">Uncharacterized protein</fullName>
    </submittedName>
</protein>
<evidence type="ECO:0000313" key="2">
    <source>
        <dbReference type="EMBL" id="CAD9579871.1"/>
    </source>
</evidence>